<feature type="transmembrane region" description="Helical" evidence="12">
    <location>
        <begin position="380"/>
        <end position="402"/>
    </location>
</feature>
<evidence type="ECO:0000256" key="12">
    <source>
        <dbReference type="SAM" id="Phobius"/>
    </source>
</evidence>
<dbReference type="Proteomes" id="UP000887565">
    <property type="component" value="Unplaced"/>
</dbReference>
<dbReference type="WBParaSite" id="nRc.2.0.1.t14501-RA">
    <property type="protein sequence ID" value="nRc.2.0.1.t14501-RA"/>
    <property type="gene ID" value="nRc.2.0.1.g14501"/>
</dbReference>
<dbReference type="PANTHER" id="PTHR24248:SF199">
    <property type="entry name" value="IP13425P-RELATED"/>
    <property type="match status" value="1"/>
</dbReference>
<feature type="compositionally biased region" description="Basic and acidic residues" evidence="11">
    <location>
        <begin position="522"/>
        <end position="537"/>
    </location>
</feature>
<dbReference type="PANTHER" id="PTHR24248">
    <property type="entry name" value="ADRENERGIC RECEPTOR-RELATED G-PROTEIN COUPLED RECEPTOR"/>
    <property type="match status" value="1"/>
</dbReference>
<dbReference type="GO" id="GO:0071880">
    <property type="term" value="P:adenylate cyclase-activating adrenergic receptor signaling pathway"/>
    <property type="evidence" value="ECO:0007669"/>
    <property type="project" value="TreeGrafter"/>
</dbReference>
<feature type="transmembrane region" description="Helical" evidence="12">
    <location>
        <begin position="256"/>
        <end position="278"/>
    </location>
</feature>
<comment type="similarity">
    <text evidence="10">Belongs to the G-protein coupled receptor 1 family.</text>
</comment>
<feature type="region of interest" description="Disordered" evidence="11">
    <location>
        <begin position="494"/>
        <end position="537"/>
    </location>
</feature>
<dbReference type="AlphaFoldDB" id="A0A915IKG3"/>
<dbReference type="PROSITE" id="PS00237">
    <property type="entry name" value="G_PROTEIN_RECEP_F1_1"/>
    <property type="match status" value="1"/>
</dbReference>
<evidence type="ECO:0000256" key="5">
    <source>
        <dbReference type="ARBA" id="ARBA00023040"/>
    </source>
</evidence>
<dbReference type="GO" id="GO:0004993">
    <property type="term" value="F:G protein-coupled serotonin receptor activity"/>
    <property type="evidence" value="ECO:0007669"/>
    <property type="project" value="UniProtKB-ARBA"/>
</dbReference>
<feature type="transmembrane region" description="Helical" evidence="12">
    <location>
        <begin position="350"/>
        <end position="368"/>
    </location>
</feature>
<evidence type="ECO:0000256" key="1">
    <source>
        <dbReference type="ARBA" id="ARBA00004651"/>
    </source>
</evidence>
<evidence type="ECO:0000256" key="2">
    <source>
        <dbReference type="ARBA" id="ARBA00022475"/>
    </source>
</evidence>
<feature type="domain" description="G-protein coupled receptors family 1 profile" evidence="13">
    <location>
        <begin position="269"/>
        <end position="461"/>
    </location>
</feature>
<organism evidence="14 15">
    <name type="scientific">Romanomermis culicivorax</name>
    <name type="common">Nematode worm</name>
    <dbReference type="NCBI Taxonomy" id="13658"/>
    <lineage>
        <taxon>Eukaryota</taxon>
        <taxon>Metazoa</taxon>
        <taxon>Ecdysozoa</taxon>
        <taxon>Nematoda</taxon>
        <taxon>Enoplea</taxon>
        <taxon>Dorylaimia</taxon>
        <taxon>Mermithida</taxon>
        <taxon>Mermithoidea</taxon>
        <taxon>Mermithidae</taxon>
        <taxon>Romanomermis</taxon>
    </lineage>
</organism>
<dbReference type="Pfam" id="PF00001">
    <property type="entry name" value="7tm_1"/>
    <property type="match status" value="1"/>
</dbReference>
<dbReference type="SUPFAM" id="SSF81321">
    <property type="entry name" value="Family A G protein-coupled receptor-like"/>
    <property type="match status" value="1"/>
</dbReference>
<protein>
    <submittedName>
        <fullName evidence="15">G-protein coupled receptors family 1 profile domain-containing protein</fullName>
    </submittedName>
</protein>
<keyword evidence="9 10" id="KW-0807">Transducer</keyword>
<evidence type="ECO:0000256" key="6">
    <source>
        <dbReference type="ARBA" id="ARBA00023136"/>
    </source>
</evidence>
<keyword evidence="6 12" id="KW-0472">Membrane</keyword>
<feature type="transmembrane region" description="Helical" evidence="12">
    <location>
        <begin position="30"/>
        <end position="50"/>
    </location>
</feature>
<evidence type="ECO:0000313" key="14">
    <source>
        <dbReference type="Proteomes" id="UP000887565"/>
    </source>
</evidence>
<evidence type="ECO:0000259" key="13">
    <source>
        <dbReference type="PROSITE" id="PS50262"/>
    </source>
</evidence>
<evidence type="ECO:0000256" key="10">
    <source>
        <dbReference type="RuleBase" id="RU000688"/>
    </source>
</evidence>
<dbReference type="GO" id="GO:0005886">
    <property type="term" value="C:plasma membrane"/>
    <property type="evidence" value="ECO:0007669"/>
    <property type="project" value="UniProtKB-SubCell"/>
</dbReference>
<name>A0A915IKG3_ROMCU</name>
<keyword evidence="14" id="KW-1185">Reference proteome</keyword>
<keyword evidence="7" id="KW-1015">Disulfide bond</keyword>
<dbReference type="InterPro" id="IPR017452">
    <property type="entry name" value="GPCR_Rhodpsn_7TM"/>
</dbReference>
<feature type="transmembrane region" description="Helical" evidence="12">
    <location>
        <begin position="290"/>
        <end position="310"/>
    </location>
</feature>
<sequence length="592" mass="68827">METETKRKVSQPNVDVLPTKIPPIIKKDGCFAAIVTTLALLPAPLVYPAFNSILRNIPLVENANNQQLLIDFRNYFENTWLNGRFPITLWNHWENNGPRTTNHAEGYHNRLNLVEVRDMNLAVRNFLHLLQPMHNRDQIRVRNLQRMVYQPRPRDETYVELDRRMMMAKDRFLNATDHLWNYPAFNAELMNPHEFQYLMNEIHQYLRYIRHLYLSDMPILYDYNISSWSDTAVVGYHSRQLQNYSSSSSLYKISRLSILSVLNLAVVLENSFVILAIVSNRRLRNSNNNLLILSLAVADLLLGIFVLPVSNFDSSDEQQSSIDNRRYLRDETDRFWCAFWQLLDFWLRTASIYSLVVITIDRFLAISFPLKYKVIMNRNAIFIVSLMVWAVSILISLPLLIISRKESSVYKFEYSKFCDRKIITDKIYAVFYATMSFYVPFLVILIFYSKIYCRIRRVRKSIMEGFLNVERPPTPKRKQTMPWTAAMAAENEASHSQREAEGLQGASGRSASVAGQAPPNRQTRESPHDVKSQDTLRVHAGGYSRRVNTYNRAPVHLSSFEILSNAINVSTIPNLTLLSCREYGFDYGKQIC</sequence>
<dbReference type="Gene3D" id="1.20.1070.10">
    <property type="entry name" value="Rhodopsin 7-helix transmembrane proteins"/>
    <property type="match status" value="1"/>
</dbReference>
<dbReference type="InterPro" id="IPR000276">
    <property type="entry name" value="GPCR_Rhodpsn"/>
</dbReference>
<dbReference type="GO" id="GO:0043410">
    <property type="term" value="P:positive regulation of MAPK cascade"/>
    <property type="evidence" value="ECO:0007669"/>
    <property type="project" value="TreeGrafter"/>
</dbReference>
<reference evidence="15" key="1">
    <citation type="submission" date="2022-11" db="UniProtKB">
        <authorList>
            <consortium name="WormBaseParasite"/>
        </authorList>
    </citation>
    <scope>IDENTIFICATION</scope>
</reference>
<evidence type="ECO:0000256" key="9">
    <source>
        <dbReference type="ARBA" id="ARBA00023224"/>
    </source>
</evidence>
<keyword evidence="2" id="KW-1003">Cell membrane</keyword>
<accession>A0A915IKG3</accession>
<evidence type="ECO:0000256" key="7">
    <source>
        <dbReference type="ARBA" id="ARBA00023157"/>
    </source>
</evidence>
<keyword evidence="5 10" id="KW-0297">G-protein coupled receptor</keyword>
<evidence type="ECO:0000256" key="11">
    <source>
        <dbReference type="SAM" id="MobiDB-lite"/>
    </source>
</evidence>
<dbReference type="PRINTS" id="PR00237">
    <property type="entry name" value="GPCRRHODOPSN"/>
</dbReference>
<keyword evidence="4 12" id="KW-1133">Transmembrane helix</keyword>
<evidence type="ECO:0000256" key="4">
    <source>
        <dbReference type="ARBA" id="ARBA00022989"/>
    </source>
</evidence>
<evidence type="ECO:0000256" key="8">
    <source>
        <dbReference type="ARBA" id="ARBA00023170"/>
    </source>
</evidence>
<keyword evidence="3 10" id="KW-0812">Transmembrane</keyword>
<dbReference type="PROSITE" id="PS50262">
    <property type="entry name" value="G_PROTEIN_RECEP_F1_2"/>
    <property type="match status" value="1"/>
</dbReference>
<evidence type="ECO:0000256" key="3">
    <source>
        <dbReference type="ARBA" id="ARBA00022692"/>
    </source>
</evidence>
<proteinExistence type="inferred from homology"/>
<comment type="subcellular location">
    <subcellularLocation>
        <location evidence="1">Cell membrane</location>
        <topology evidence="1">Multi-pass membrane protein</topology>
    </subcellularLocation>
</comment>
<feature type="transmembrane region" description="Helical" evidence="12">
    <location>
        <begin position="429"/>
        <end position="453"/>
    </location>
</feature>
<evidence type="ECO:0000313" key="15">
    <source>
        <dbReference type="WBParaSite" id="nRc.2.0.1.t14501-RA"/>
    </source>
</evidence>
<keyword evidence="8 10" id="KW-0675">Receptor</keyword>